<dbReference type="VEuPathDB" id="FungiDB:BO82DRAFT_421037"/>
<dbReference type="RefSeq" id="XP_025488985.1">
    <property type="nucleotide sequence ID" value="XM_025640147.1"/>
</dbReference>
<organism evidence="1 2">
    <name type="scientific">Aspergillus uvarum CBS 121591</name>
    <dbReference type="NCBI Taxonomy" id="1448315"/>
    <lineage>
        <taxon>Eukaryota</taxon>
        <taxon>Fungi</taxon>
        <taxon>Dikarya</taxon>
        <taxon>Ascomycota</taxon>
        <taxon>Pezizomycotina</taxon>
        <taxon>Eurotiomycetes</taxon>
        <taxon>Eurotiomycetidae</taxon>
        <taxon>Eurotiales</taxon>
        <taxon>Aspergillaceae</taxon>
        <taxon>Aspergillus</taxon>
        <taxon>Aspergillus subgen. Circumdati</taxon>
    </lineage>
</organism>
<protein>
    <recommendedName>
        <fullName evidence="3">Apple domain-containing protein</fullName>
    </recommendedName>
</protein>
<keyword evidence="2" id="KW-1185">Reference proteome</keyword>
<evidence type="ECO:0000313" key="1">
    <source>
        <dbReference type="EMBL" id="PYH78785.1"/>
    </source>
</evidence>
<proteinExistence type="predicted"/>
<gene>
    <name evidence="1" type="ORF">BO82DRAFT_421037</name>
</gene>
<dbReference type="STRING" id="1448315.A0A319C158"/>
<evidence type="ECO:0008006" key="3">
    <source>
        <dbReference type="Google" id="ProtNLM"/>
    </source>
</evidence>
<evidence type="ECO:0000313" key="2">
    <source>
        <dbReference type="Proteomes" id="UP000248340"/>
    </source>
</evidence>
<name>A0A319C158_9EURO</name>
<reference evidence="1 2" key="1">
    <citation type="submission" date="2016-12" db="EMBL/GenBank/DDBJ databases">
        <title>The genomes of Aspergillus section Nigri reveals drivers in fungal speciation.</title>
        <authorList>
            <consortium name="DOE Joint Genome Institute"/>
            <person name="Vesth T.C."/>
            <person name="Nybo J."/>
            <person name="Theobald S."/>
            <person name="Brandl J."/>
            <person name="Frisvad J.C."/>
            <person name="Nielsen K.F."/>
            <person name="Lyhne E.K."/>
            <person name="Kogle M.E."/>
            <person name="Kuo A."/>
            <person name="Riley R."/>
            <person name="Clum A."/>
            <person name="Nolan M."/>
            <person name="Lipzen A."/>
            <person name="Salamov A."/>
            <person name="Henrissat B."/>
            <person name="Wiebenga A."/>
            <person name="De Vries R.P."/>
            <person name="Grigoriev I.V."/>
            <person name="Mortensen U.H."/>
            <person name="Andersen M.R."/>
            <person name="Baker S.E."/>
        </authorList>
    </citation>
    <scope>NUCLEOTIDE SEQUENCE [LARGE SCALE GENOMIC DNA]</scope>
    <source>
        <strain evidence="1 2">CBS 121591</strain>
    </source>
</reference>
<dbReference type="AlphaFoldDB" id="A0A319C158"/>
<dbReference type="EMBL" id="KZ821725">
    <property type="protein sequence ID" value="PYH78785.1"/>
    <property type="molecule type" value="Genomic_DNA"/>
</dbReference>
<dbReference type="GeneID" id="37142889"/>
<dbReference type="Proteomes" id="UP000248340">
    <property type="component" value="Unassembled WGS sequence"/>
</dbReference>
<accession>A0A319C158</accession>
<sequence length="224" mass="23376">MGRWSPRQIARAAAFMPASSLALTISVSAATAVGAWVVTVTSTYASTVTHTGSSLVPVVTTATTCTVQSTPSYNGCSEVAWVQGTATWREYCSGVSVTGGVQHTLVPAYMPIFDAYQCYFYCTIYSTQRSGFNYYTVAHSCEFLPGDLRTVSAPASVQAATMLSVAKPVAATALAATATTPAIAAAAAQNPLPSHQALAPPPKVYLLYLVQPARATLLTAQPLP</sequence>